<dbReference type="SUPFAM" id="SSF53098">
    <property type="entry name" value="Ribonuclease H-like"/>
    <property type="match status" value="1"/>
</dbReference>
<dbReference type="InterPro" id="IPR012337">
    <property type="entry name" value="RNaseH-like_sf"/>
</dbReference>
<dbReference type="GO" id="GO:0015074">
    <property type="term" value="P:DNA integration"/>
    <property type="evidence" value="ECO:0007669"/>
    <property type="project" value="InterPro"/>
</dbReference>
<accession>A0AAN9AZ32</accession>
<gene>
    <name evidence="4" type="ORF">V1264_005088</name>
</gene>
<comment type="caution">
    <text evidence="4">The sequence shown here is derived from an EMBL/GenBank/DDBJ whole genome shotgun (WGS) entry which is preliminary data.</text>
</comment>
<dbReference type="InterPro" id="IPR000477">
    <property type="entry name" value="RT_dom"/>
</dbReference>
<dbReference type="InterPro" id="IPR043502">
    <property type="entry name" value="DNA/RNA_pol_sf"/>
</dbReference>
<dbReference type="FunFam" id="3.30.70.270:FF:000020">
    <property type="entry name" value="Transposon Tf2-6 polyprotein-like Protein"/>
    <property type="match status" value="1"/>
</dbReference>
<dbReference type="GO" id="GO:0003676">
    <property type="term" value="F:nucleic acid binding"/>
    <property type="evidence" value="ECO:0007669"/>
    <property type="project" value="InterPro"/>
</dbReference>
<evidence type="ECO:0000259" key="2">
    <source>
        <dbReference type="PROSITE" id="PS50878"/>
    </source>
</evidence>
<feature type="compositionally biased region" description="Basic and acidic residues" evidence="1">
    <location>
        <begin position="1167"/>
        <end position="1189"/>
    </location>
</feature>
<evidence type="ECO:0000313" key="5">
    <source>
        <dbReference type="Proteomes" id="UP001374579"/>
    </source>
</evidence>
<feature type="region of interest" description="Disordered" evidence="1">
    <location>
        <begin position="453"/>
        <end position="472"/>
    </location>
</feature>
<dbReference type="Pfam" id="PF17919">
    <property type="entry name" value="RT_RNaseH_2"/>
    <property type="match status" value="1"/>
</dbReference>
<feature type="compositionally biased region" description="Acidic residues" evidence="1">
    <location>
        <begin position="1211"/>
        <end position="1227"/>
    </location>
</feature>
<dbReference type="PROSITE" id="PS50878">
    <property type="entry name" value="RT_POL"/>
    <property type="match status" value="1"/>
</dbReference>
<dbReference type="FunFam" id="3.30.420.10:FF:000269">
    <property type="entry name" value="Uncharacterized protein"/>
    <property type="match status" value="1"/>
</dbReference>
<dbReference type="InterPro" id="IPR043128">
    <property type="entry name" value="Rev_trsase/Diguanyl_cyclase"/>
</dbReference>
<dbReference type="Gene3D" id="3.10.10.10">
    <property type="entry name" value="HIV Type 1 Reverse Transcriptase, subunit A, domain 1"/>
    <property type="match status" value="1"/>
</dbReference>
<dbReference type="SUPFAM" id="SSF56672">
    <property type="entry name" value="DNA/RNA polymerases"/>
    <property type="match status" value="1"/>
</dbReference>
<dbReference type="CDD" id="cd01647">
    <property type="entry name" value="RT_LTR"/>
    <property type="match status" value="1"/>
</dbReference>
<evidence type="ECO:0000256" key="1">
    <source>
        <dbReference type="SAM" id="MobiDB-lite"/>
    </source>
</evidence>
<name>A0AAN9AZ32_9CAEN</name>
<keyword evidence="5" id="KW-1185">Reference proteome</keyword>
<dbReference type="Proteomes" id="UP001374579">
    <property type="component" value="Unassembled WGS sequence"/>
</dbReference>
<feature type="compositionally biased region" description="Acidic residues" evidence="1">
    <location>
        <begin position="1146"/>
        <end position="1160"/>
    </location>
</feature>
<dbReference type="PROSITE" id="PS50994">
    <property type="entry name" value="INTEGRASE"/>
    <property type="match status" value="1"/>
</dbReference>
<dbReference type="InterPro" id="IPR041588">
    <property type="entry name" value="Integrase_H2C2"/>
</dbReference>
<evidence type="ECO:0000313" key="4">
    <source>
        <dbReference type="EMBL" id="KAK7095714.1"/>
    </source>
</evidence>
<dbReference type="Pfam" id="PF17921">
    <property type="entry name" value="Integrase_H2C2"/>
    <property type="match status" value="1"/>
</dbReference>
<protein>
    <submittedName>
        <fullName evidence="4">Uncharacterized protein</fullName>
    </submittedName>
</protein>
<dbReference type="Gene3D" id="1.10.340.70">
    <property type="match status" value="1"/>
</dbReference>
<dbReference type="PANTHER" id="PTHR37984:SF15">
    <property type="entry name" value="INTEGRASE CATALYTIC DOMAIN-CONTAINING PROTEIN"/>
    <property type="match status" value="1"/>
</dbReference>
<feature type="region of interest" description="Disordered" evidence="1">
    <location>
        <begin position="1110"/>
        <end position="1264"/>
    </location>
</feature>
<dbReference type="Pfam" id="PF00665">
    <property type="entry name" value="rve"/>
    <property type="match status" value="1"/>
</dbReference>
<dbReference type="EMBL" id="JBAMIC010000014">
    <property type="protein sequence ID" value="KAK7095714.1"/>
    <property type="molecule type" value="Genomic_DNA"/>
</dbReference>
<dbReference type="CDD" id="cd09274">
    <property type="entry name" value="RNase_HI_RT_Ty3"/>
    <property type="match status" value="1"/>
</dbReference>
<feature type="domain" description="Reverse transcriptase" evidence="2">
    <location>
        <begin position="215"/>
        <end position="395"/>
    </location>
</feature>
<dbReference type="InterPro" id="IPR036397">
    <property type="entry name" value="RNaseH_sf"/>
</dbReference>
<feature type="compositionally biased region" description="Basic and acidic residues" evidence="1">
    <location>
        <begin position="1112"/>
        <end position="1121"/>
    </location>
</feature>
<organism evidence="4 5">
    <name type="scientific">Littorina saxatilis</name>
    <dbReference type="NCBI Taxonomy" id="31220"/>
    <lineage>
        <taxon>Eukaryota</taxon>
        <taxon>Metazoa</taxon>
        <taxon>Spiralia</taxon>
        <taxon>Lophotrochozoa</taxon>
        <taxon>Mollusca</taxon>
        <taxon>Gastropoda</taxon>
        <taxon>Caenogastropoda</taxon>
        <taxon>Littorinimorpha</taxon>
        <taxon>Littorinoidea</taxon>
        <taxon>Littorinidae</taxon>
        <taxon>Littorina</taxon>
    </lineage>
</organism>
<dbReference type="Gene3D" id="3.30.420.10">
    <property type="entry name" value="Ribonuclease H-like superfamily/Ribonuclease H"/>
    <property type="match status" value="1"/>
</dbReference>
<dbReference type="Gene3D" id="3.30.70.270">
    <property type="match status" value="2"/>
</dbReference>
<feature type="domain" description="Integrase catalytic" evidence="3">
    <location>
        <begin position="823"/>
        <end position="981"/>
    </location>
</feature>
<reference evidence="4 5" key="1">
    <citation type="submission" date="2024-02" db="EMBL/GenBank/DDBJ databases">
        <title>Chromosome-scale genome assembly of the rough periwinkle Littorina saxatilis.</title>
        <authorList>
            <person name="De Jode A."/>
            <person name="Faria R."/>
            <person name="Formenti G."/>
            <person name="Sims Y."/>
            <person name="Smith T.P."/>
            <person name="Tracey A."/>
            <person name="Wood J.M.D."/>
            <person name="Zagrodzka Z.B."/>
            <person name="Johannesson K."/>
            <person name="Butlin R.K."/>
            <person name="Leder E.H."/>
        </authorList>
    </citation>
    <scope>NUCLEOTIDE SEQUENCE [LARGE SCALE GENOMIC DNA]</scope>
    <source>
        <strain evidence="4">Snail1</strain>
        <tissue evidence="4">Muscle</tissue>
    </source>
</reference>
<dbReference type="InterPro" id="IPR041577">
    <property type="entry name" value="RT_RNaseH_2"/>
</dbReference>
<dbReference type="InterPro" id="IPR050951">
    <property type="entry name" value="Retrovirus_Pol_polyprotein"/>
</dbReference>
<dbReference type="PANTHER" id="PTHR37984">
    <property type="entry name" value="PROTEIN CBG26694"/>
    <property type="match status" value="1"/>
</dbReference>
<dbReference type="InterPro" id="IPR001584">
    <property type="entry name" value="Integrase_cat-core"/>
</dbReference>
<evidence type="ECO:0000259" key="3">
    <source>
        <dbReference type="PROSITE" id="PS50994"/>
    </source>
</evidence>
<proteinExistence type="predicted"/>
<feature type="compositionally biased region" description="Basic residues" evidence="1">
    <location>
        <begin position="1129"/>
        <end position="1138"/>
    </location>
</feature>
<dbReference type="Pfam" id="PF00078">
    <property type="entry name" value="RVT_1"/>
    <property type="match status" value="1"/>
</dbReference>
<dbReference type="FunFam" id="1.10.340.70:FF:000001">
    <property type="entry name" value="Retrovirus-related Pol polyprotein from transposon gypsy-like Protein"/>
    <property type="match status" value="1"/>
</dbReference>
<sequence>MHTPWYLSFRCMVLREKELKKNRNCLGLVRNADLNGTTIKPNSSIVVTGVIDKPLDYEPTCAIAQPALSGDLASLLDITASIVNYQSKHTGFVDVQVSNVTTQTVTIPSRAILCELQPVTIVDRESKPEDSPDSDAFMDDIKITSQALNEHEYDKLKTKLRERREAFSSGKDDVGLTSRVKHDIRMNDNTPFKERHRRIPPGMYTQVREHLQQMLDSGIIRRSRSPWSSNVVWVKKKDGTLRQCVDFRQLNARTIKDSYALPKIEELLDALSGSKYFSVLDLKSGYHQVEIVEEHKERTAFTVAPLGFFEYNRMAMGLANAPATYQRLMEDCLGDLHLNICLVFLDDIIIFSDTFEEHLERIDRVLIRLQECGLKLNPKKCSFCQEKVKYVGHVVSARGIEADPEKCEKVRNWPQPRTPEEVRQFLGFAGYYRRFVKGFSKIAKPLTELMPTPVKGKSKKKGKKVEKTSPKPWTWGPEQDIAFNTLKECLSQPPVLGFADYSQPFELHTDASGSELGAVLYQEQDGQKRALSYASRGLSKSERNYPAHKLEFLALKWAVTEKFRDYLYGHKFTIYTDNNPLTYVLTTARLDATGHRWLAALASFDFDIKYRTGASNADADALSRLPGIQDSATSDSDQHIPAESIRAICNSQQSEMYIECLSFSTTVIDAAFSSTSGQSLGTFSDNDLREAQQEDSVLKVWIKAVQQRQKPLKENMPAGTSHQTLRTNFDKLELMRGVLYRTTCIREEDRKQLVLPSRYVPDVLKSLHNDVGHPGRDRTLSLLRDRFFWPGMANDVENWIKKCPRCIRRKTPANSRAPLKSVVTTQPLELVCMDFLTLETSKGGFQHVLVITDHFTRYAQAIPTRNMSAKTTADAFFNNFVVHYGMPRRLHSDQGANFESRIIKELCQITACQKSRTTPYHPMGNGMCERFNRTLLDMLGTLEPHRKADWKSYIAPLVHAYNCTRHESTGFSPFSLMFGRDPHLPVDISFGLNKNDGKQTPLTKYVETLRTRLKESFDLASAAASKARAKQKRFYDLKARGADVGLGDKVLVKIVAFDGKHKLADKWEEDIYEVIQQPNSDIPVFVVQRENGTGRKRTLHRNLLLPLGTRLDQPELPREEVPPQQARQRQSRRLRRKGVAVSESSQDTEDTSGEDNDTSDSSDFNEVLERVIPKMTRVSDTEDSDHSGDAHSSISDDTEIDREENVSDQEGTQEEQDPQEPLDSAEELETHAQESEEEEEPRVPPNPAPRRSLREKQAPAWQNSGNYVMNMSQQEQPEWLQKAEYLKSLGDTPEWIVKAIINVVVSG</sequence>